<accession>A0A7X6KUN7</accession>
<dbReference type="Proteomes" id="UP000581206">
    <property type="component" value="Unassembled WGS sequence"/>
</dbReference>
<dbReference type="Pfam" id="PF00756">
    <property type="entry name" value="Esterase"/>
    <property type="match status" value="1"/>
</dbReference>
<proteinExistence type="predicted"/>
<organism evidence="1 2">
    <name type="scientific">Cellulomonas denverensis</name>
    <dbReference type="NCBI Taxonomy" id="264297"/>
    <lineage>
        <taxon>Bacteria</taxon>
        <taxon>Bacillati</taxon>
        <taxon>Actinomycetota</taxon>
        <taxon>Actinomycetes</taxon>
        <taxon>Micrococcales</taxon>
        <taxon>Cellulomonadaceae</taxon>
        <taxon>Cellulomonas</taxon>
    </lineage>
</organism>
<protein>
    <submittedName>
        <fullName evidence="1">Esterase family protein</fullName>
    </submittedName>
</protein>
<dbReference type="EMBL" id="JAAXOX010000002">
    <property type="protein sequence ID" value="NKY22318.1"/>
    <property type="molecule type" value="Genomic_DNA"/>
</dbReference>
<comment type="caution">
    <text evidence="1">The sequence shown here is derived from an EMBL/GenBank/DDBJ whole genome shotgun (WGS) entry which is preliminary data.</text>
</comment>
<keyword evidence="2" id="KW-1185">Reference proteome</keyword>
<dbReference type="SUPFAM" id="SSF53474">
    <property type="entry name" value="alpha/beta-Hydrolases"/>
    <property type="match status" value="1"/>
</dbReference>
<dbReference type="AlphaFoldDB" id="A0A7X6KUN7"/>
<sequence length="340" mass="35855">MGRSPVASWWTVAGLCGGAVLTRRRPVLAGGAALLATGIGANRLTGYLPDAGAVRLRLGLGTGRPPLGAADPARGGLARVRIPVDRGLRIPAPVAWVYTPPGFDDSGAVRYPVVTVLHGSPGTGADWFVAGLGGLLDELIAAGELRPVVVVTPDLNAWGTYESSCLNSSRGGSQVETFLTGPVQDWVNDHLPVDRRPEGRVLAGMSAGGFGTLDQGLRHPQLWSTLLSLLPYGHPGLGGRHQLGDPALIAAHTPSTYADTIPLPDRTGVFLGYGTREFRREVGRTAHDLGVRLAARGVDTRVCALPGYGHSWWAAIALMREALRYAEQRLALLLDEGGRE</sequence>
<reference evidence="1 2" key="1">
    <citation type="submission" date="2020-04" db="EMBL/GenBank/DDBJ databases">
        <title>MicrobeNet Type strains.</title>
        <authorList>
            <person name="Nicholson A.C."/>
        </authorList>
    </citation>
    <scope>NUCLEOTIDE SEQUENCE [LARGE SCALE GENOMIC DNA]</scope>
    <source>
        <strain evidence="1 2">ATCC BAA-788</strain>
    </source>
</reference>
<dbReference type="RefSeq" id="WP_168629415.1">
    <property type="nucleotide sequence ID" value="NZ_BONL01000012.1"/>
</dbReference>
<name>A0A7X6KUN7_9CELL</name>
<evidence type="ECO:0000313" key="1">
    <source>
        <dbReference type="EMBL" id="NKY22318.1"/>
    </source>
</evidence>
<gene>
    <name evidence="1" type="ORF">HGA03_06515</name>
</gene>
<dbReference type="Gene3D" id="3.40.50.1820">
    <property type="entry name" value="alpha/beta hydrolase"/>
    <property type="match status" value="1"/>
</dbReference>
<dbReference type="InterPro" id="IPR000801">
    <property type="entry name" value="Esterase-like"/>
</dbReference>
<dbReference type="InterPro" id="IPR029058">
    <property type="entry name" value="AB_hydrolase_fold"/>
</dbReference>
<dbReference type="InterPro" id="IPR050583">
    <property type="entry name" value="Mycobacterial_A85_antigen"/>
</dbReference>
<dbReference type="PANTHER" id="PTHR48098">
    <property type="entry name" value="ENTEROCHELIN ESTERASE-RELATED"/>
    <property type="match status" value="1"/>
</dbReference>
<evidence type="ECO:0000313" key="2">
    <source>
        <dbReference type="Proteomes" id="UP000581206"/>
    </source>
</evidence>